<name>A0A3B6PKG7_WHEAT</name>
<dbReference type="GeneID" id="123136373"/>
<dbReference type="Gramene" id="TraesCS6B03G0397400.1">
    <property type="protein sequence ID" value="TraesCS6B03G0397400.1.CDS"/>
    <property type="gene ID" value="TraesCS6B03G0397400"/>
</dbReference>
<evidence type="ECO:0000313" key="3">
    <source>
        <dbReference type="Proteomes" id="UP000019116"/>
    </source>
</evidence>
<reference evidence="2" key="1">
    <citation type="submission" date="2018-08" db="EMBL/GenBank/DDBJ databases">
        <authorList>
            <person name="Rossello M."/>
        </authorList>
    </citation>
    <scope>NUCLEOTIDE SEQUENCE [LARGE SCALE GENOMIC DNA]</scope>
    <source>
        <strain evidence="2">cv. Chinese Spring</strain>
    </source>
</reference>
<sequence length="300" mass="32634">MASHVAATLPPLLPTPARCHLLMPPPAVYTARVELDSKKQQPGRASMSRSWIRDKADLPGRASRSSSWATDKTLRRTETVNGGVERLGRGEMPRENWKRPASRAPSVDRCDKKPRPPAEMVAASEASLHAGPAPSVDRFEKKTKPVTEMVAYSVVTSFDGPAPSIDRSEKKAEPTTEMVTDSEASLFAGPAASVDRSEKKAMPPTVVEALPFAGLAPLIDLPKKKPKPLAKMEVDWEPEASLFAGPTFMVSPDPSELPMPIFIMSPDPSELPMPTFLYKHKVAKVLARLVAPMLIDQQGD</sequence>
<evidence type="ECO:0000256" key="1">
    <source>
        <dbReference type="SAM" id="MobiDB-lite"/>
    </source>
</evidence>
<dbReference type="GO" id="GO:0016071">
    <property type="term" value="P:mRNA metabolic process"/>
    <property type="evidence" value="ECO:0007669"/>
    <property type="project" value="UniProtKB-ARBA"/>
</dbReference>
<organism evidence="2">
    <name type="scientific">Triticum aestivum</name>
    <name type="common">Wheat</name>
    <dbReference type="NCBI Taxonomy" id="4565"/>
    <lineage>
        <taxon>Eukaryota</taxon>
        <taxon>Viridiplantae</taxon>
        <taxon>Streptophyta</taxon>
        <taxon>Embryophyta</taxon>
        <taxon>Tracheophyta</taxon>
        <taxon>Spermatophyta</taxon>
        <taxon>Magnoliopsida</taxon>
        <taxon>Liliopsida</taxon>
        <taxon>Poales</taxon>
        <taxon>Poaceae</taxon>
        <taxon>BOP clade</taxon>
        <taxon>Pooideae</taxon>
        <taxon>Triticodae</taxon>
        <taxon>Triticeae</taxon>
        <taxon>Triticinae</taxon>
        <taxon>Triticum</taxon>
    </lineage>
</organism>
<feature type="region of interest" description="Disordered" evidence="1">
    <location>
        <begin position="34"/>
        <end position="137"/>
    </location>
</feature>
<dbReference type="Gramene" id="TraesNOR6B03G03517150.1">
    <property type="protein sequence ID" value="TraesNOR6B03G03517150.1.CDS1"/>
    <property type="gene ID" value="TraesNOR6B03G03517150"/>
</dbReference>
<dbReference type="Pfam" id="PF15365">
    <property type="entry name" value="PNRC"/>
    <property type="match status" value="1"/>
</dbReference>
<protein>
    <submittedName>
        <fullName evidence="2">Uncharacterized protein</fullName>
    </submittedName>
</protein>
<accession>A0A3B6PKG7</accession>
<dbReference type="RefSeq" id="XP_044411673.1">
    <property type="nucleotide sequence ID" value="XM_044555738.1"/>
</dbReference>
<gene>
    <name evidence="2" type="primary">LOC123136373</name>
</gene>
<proteinExistence type="predicted"/>
<dbReference type="PANTHER" id="PTHR35361:SF2">
    <property type="match status" value="1"/>
</dbReference>
<dbReference type="AlphaFoldDB" id="A0A3B6PKG7"/>
<dbReference type="PANTHER" id="PTHR35361">
    <property type="entry name" value="OS08G0443700 PROTEIN"/>
    <property type="match status" value="1"/>
</dbReference>
<reference evidence="2" key="2">
    <citation type="submission" date="2018-10" db="UniProtKB">
        <authorList>
            <consortium name="EnsemblPlants"/>
        </authorList>
    </citation>
    <scope>IDENTIFICATION</scope>
</reference>
<keyword evidence="3" id="KW-1185">Reference proteome</keyword>
<evidence type="ECO:0000313" key="2">
    <source>
        <dbReference type="EnsemblPlants" id="TraesCS6B02G157100.1"/>
    </source>
</evidence>
<dbReference type="EnsemblPlants" id="TraesCS6B02G157100.1">
    <property type="protein sequence ID" value="TraesCS6B02G157100.1"/>
    <property type="gene ID" value="TraesCS6B02G157100"/>
</dbReference>
<feature type="region of interest" description="Disordered" evidence="1">
    <location>
        <begin position="160"/>
        <end position="180"/>
    </location>
</feature>
<dbReference type="OrthoDB" id="681725at2759"/>
<dbReference type="SMR" id="A0A3B6PKG7"/>
<dbReference type="Proteomes" id="UP000019116">
    <property type="component" value="Chromosome 6B"/>
</dbReference>
<dbReference type="InterPro" id="IPR028322">
    <property type="entry name" value="PNRC-like_rgn"/>
</dbReference>
<feature type="compositionally biased region" description="Basic and acidic residues" evidence="1">
    <location>
        <begin position="106"/>
        <end position="116"/>
    </location>
</feature>
<dbReference type="Gramene" id="TraesCS6B02G157100.1">
    <property type="protein sequence ID" value="TraesCS6B02G157100.1"/>
    <property type="gene ID" value="TraesCS6B02G157100"/>
</dbReference>
<feature type="compositionally biased region" description="Basic and acidic residues" evidence="1">
    <location>
        <begin position="86"/>
        <end position="98"/>
    </location>
</feature>